<dbReference type="VEuPathDB" id="FungiDB:PHYBLDRAFT_138415"/>
<name>A0A162V8J0_PHYB8</name>
<proteinExistence type="predicted"/>
<organism evidence="1 2">
    <name type="scientific">Phycomyces blakesleeanus (strain ATCC 8743b / DSM 1359 / FGSC 10004 / NBRC 33097 / NRRL 1555)</name>
    <dbReference type="NCBI Taxonomy" id="763407"/>
    <lineage>
        <taxon>Eukaryota</taxon>
        <taxon>Fungi</taxon>
        <taxon>Fungi incertae sedis</taxon>
        <taxon>Mucoromycota</taxon>
        <taxon>Mucoromycotina</taxon>
        <taxon>Mucoromycetes</taxon>
        <taxon>Mucorales</taxon>
        <taxon>Phycomycetaceae</taxon>
        <taxon>Phycomyces</taxon>
    </lineage>
</organism>
<evidence type="ECO:0000313" key="2">
    <source>
        <dbReference type="Proteomes" id="UP000077315"/>
    </source>
</evidence>
<dbReference type="GeneID" id="28990901"/>
<dbReference type="AlphaFoldDB" id="A0A162V8J0"/>
<dbReference type="RefSeq" id="XP_018298903.1">
    <property type="nucleotide sequence ID" value="XM_018429995.1"/>
</dbReference>
<sequence length="60" mass="6799">MILSVPPHVDIQSHFSSEEQMVCLLNWFCKVFATNTRTVTSYVQHNIDTDDSHPISGSPH</sequence>
<dbReference type="Proteomes" id="UP000077315">
    <property type="component" value="Unassembled WGS sequence"/>
</dbReference>
<reference evidence="2" key="1">
    <citation type="submission" date="2015-06" db="EMBL/GenBank/DDBJ databases">
        <title>Expansion of signal transduction pathways in fungi by whole-genome duplication.</title>
        <authorList>
            <consortium name="DOE Joint Genome Institute"/>
            <person name="Corrochano L.M."/>
            <person name="Kuo A."/>
            <person name="Marcet-Houben M."/>
            <person name="Polaino S."/>
            <person name="Salamov A."/>
            <person name="Villalobos J.M."/>
            <person name="Alvarez M.I."/>
            <person name="Avalos J."/>
            <person name="Benito E.P."/>
            <person name="Benoit I."/>
            <person name="Burger G."/>
            <person name="Camino L.P."/>
            <person name="Canovas D."/>
            <person name="Cerda-Olmedo E."/>
            <person name="Cheng J.-F."/>
            <person name="Dominguez A."/>
            <person name="Elias M."/>
            <person name="Eslava A.P."/>
            <person name="Glaser F."/>
            <person name="Grimwood J."/>
            <person name="Gutierrez G."/>
            <person name="Heitman J."/>
            <person name="Henrissat B."/>
            <person name="Iturriaga E.A."/>
            <person name="Lang B.F."/>
            <person name="Lavin J.L."/>
            <person name="Lee S."/>
            <person name="Li W."/>
            <person name="Lindquist E."/>
            <person name="Lopez-Garcia S."/>
            <person name="Luque E.M."/>
            <person name="Marcos A.T."/>
            <person name="Martin J."/>
            <person name="McCluskey K."/>
            <person name="Medina H.R."/>
            <person name="Miralles-Duran A."/>
            <person name="Miyazaki A."/>
            <person name="Munoz-Torres E."/>
            <person name="Oguiza J.A."/>
            <person name="Ohm R."/>
            <person name="Olmedo M."/>
            <person name="Orejas M."/>
            <person name="Ortiz-Castellanos L."/>
            <person name="Pisabarro A.G."/>
            <person name="Rodriguez-Romero J."/>
            <person name="Ruiz-Herrera J."/>
            <person name="Ruiz-Vazquez R."/>
            <person name="Sanz C."/>
            <person name="Schackwitz W."/>
            <person name="Schmutz J."/>
            <person name="Shahriari M."/>
            <person name="Shelest E."/>
            <person name="Silva-Franco F."/>
            <person name="Soanes D."/>
            <person name="Syed K."/>
            <person name="Tagua V.G."/>
            <person name="Talbot N.J."/>
            <person name="Thon M."/>
            <person name="De vries R.P."/>
            <person name="Wiebenga A."/>
            <person name="Yadav J.S."/>
            <person name="Braun E.L."/>
            <person name="Baker S."/>
            <person name="Garre V."/>
            <person name="Horwitz B."/>
            <person name="Torres-Martinez S."/>
            <person name="Idnurm A."/>
            <person name="Herrera-Estrella A."/>
            <person name="Gabaldon T."/>
            <person name="Grigoriev I.V."/>
        </authorList>
    </citation>
    <scope>NUCLEOTIDE SEQUENCE [LARGE SCALE GENOMIC DNA]</scope>
    <source>
        <strain evidence="2">NRRL 1555(-)</strain>
    </source>
</reference>
<dbReference type="EMBL" id="KV440971">
    <property type="protein sequence ID" value="OAD80863.1"/>
    <property type="molecule type" value="Genomic_DNA"/>
</dbReference>
<evidence type="ECO:0000313" key="1">
    <source>
        <dbReference type="EMBL" id="OAD80863.1"/>
    </source>
</evidence>
<protein>
    <submittedName>
        <fullName evidence="1">Uncharacterized protein</fullName>
    </submittedName>
</protein>
<dbReference type="InParanoid" id="A0A162V8J0"/>
<gene>
    <name evidence="1" type="ORF">PHYBLDRAFT_138415</name>
</gene>
<accession>A0A162V8J0</accession>
<keyword evidence="2" id="KW-1185">Reference proteome</keyword>